<evidence type="ECO:0000313" key="5">
    <source>
        <dbReference type="Proteomes" id="UP001164803"/>
    </source>
</evidence>
<evidence type="ECO:0000259" key="3">
    <source>
        <dbReference type="Pfam" id="PF04509"/>
    </source>
</evidence>
<proteinExistence type="predicted"/>
<evidence type="ECO:0000256" key="1">
    <source>
        <dbReference type="ARBA" id="ARBA00022500"/>
    </source>
</evidence>
<keyword evidence="2" id="KW-0378">Hydrolase</keyword>
<keyword evidence="5" id="KW-1185">Reference proteome</keyword>
<gene>
    <name evidence="4" type="ORF">NZD86_13860</name>
</gene>
<dbReference type="EMBL" id="CP104064">
    <property type="protein sequence ID" value="WAH35383.1"/>
    <property type="molecule type" value="Genomic_DNA"/>
</dbReference>
<reference evidence="4" key="1">
    <citation type="submission" date="2022-08" db="EMBL/GenBank/DDBJ databases">
        <title>Alicyclobacillus dauci DSM2870, complete genome.</title>
        <authorList>
            <person name="Wang Q."/>
            <person name="Cai R."/>
            <person name="Wang Z."/>
        </authorList>
    </citation>
    <scope>NUCLEOTIDE SEQUENCE</scope>
    <source>
        <strain evidence="4">DSM 28700</strain>
    </source>
</reference>
<dbReference type="Gene3D" id="3.40.1550.10">
    <property type="entry name" value="CheC-like"/>
    <property type="match status" value="1"/>
</dbReference>
<name>A0ABY6YYK8_9BACL</name>
<dbReference type="PANTHER" id="PTHR43693:SF1">
    <property type="entry name" value="PROTEIN PHOSPHATASE CHEZ"/>
    <property type="match status" value="1"/>
</dbReference>
<sequence length="203" mass="21655">MELDERTADALREFGNIGAGHAAMALSVLLRERVNMSVTDARLCPLEDIVDVVGGADNIVAAVFIRIVGQIPSNMFVLLSLSSVDRLLDRLIEPVESRDDYTDLELSAIAEVGNILSGAYVTAISTLCGIHLNQSVPSVAIDMAAAVLDIGLMTSSTDENEAILISTSLSQGKQSIDGHFFMLPDVNELDTLLGILRGKLENG</sequence>
<dbReference type="PANTHER" id="PTHR43693">
    <property type="entry name" value="PROTEIN PHOSPHATASE CHEZ"/>
    <property type="match status" value="1"/>
</dbReference>
<dbReference type="InterPro" id="IPR050992">
    <property type="entry name" value="CheZ_family_phosphatases"/>
</dbReference>
<evidence type="ECO:0000256" key="2">
    <source>
        <dbReference type="ARBA" id="ARBA00022801"/>
    </source>
</evidence>
<feature type="domain" description="CheC-like protein" evidence="3">
    <location>
        <begin position="8"/>
        <end position="38"/>
    </location>
</feature>
<keyword evidence="1" id="KW-0145">Chemotaxis</keyword>
<dbReference type="InterPro" id="IPR007597">
    <property type="entry name" value="CheC"/>
</dbReference>
<feature type="domain" description="CheC-like protein" evidence="3">
    <location>
        <begin position="104"/>
        <end position="139"/>
    </location>
</feature>
<organism evidence="4 5">
    <name type="scientific">Alicyclobacillus dauci</name>
    <dbReference type="NCBI Taxonomy" id="1475485"/>
    <lineage>
        <taxon>Bacteria</taxon>
        <taxon>Bacillati</taxon>
        <taxon>Bacillota</taxon>
        <taxon>Bacilli</taxon>
        <taxon>Bacillales</taxon>
        <taxon>Alicyclobacillaceae</taxon>
        <taxon>Alicyclobacillus</taxon>
    </lineage>
</organism>
<accession>A0ABY6YYK8</accession>
<protein>
    <submittedName>
        <fullName evidence="4">Chemotaxis protein CheC</fullName>
    </submittedName>
</protein>
<dbReference type="Pfam" id="PF04509">
    <property type="entry name" value="CheC"/>
    <property type="match status" value="2"/>
</dbReference>
<evidence type="ECO:0000313" key="4">
    <source>
        <dbReference type="EMBL" id="WAH35383.1"/>
    </source>
</evidence>
<dbReference type="InterPro" id="IPR028976">
    <property type="entry name" value="CheC-like_sf"/>
</dbReference>
<dbReference type="Proteomes" id="UP001164803">
    <property type="component" value="Chromosome"/>
</dbReference>
<dbReference type="RefSeq" id="WP_268042568.1">
    <property type="nucleotide sequence ID" value="NZ_CP104064.1"/>
</dbReference>
<dbReference type="SUPFAM" id="SSF103039">
    <property type="entry name" value="CheC-like"/>
    <property type="match status" value="1"/>
</dbReference>
<dbReference type="CDD" id="cd17909">
    <property type="entry name" value="CheC_ClassI"/>
    <property type="match status" value="1"/>
</dbReference>